<organism evidence="2 3">
    <name type="scientific">Seiridium unicorne</name>
    <dbReference type="NCBI Taxonomy" id="138068"/>
    <lineage>
        <taxon>Eukaryota</taxon>
        <taxon>Fungi</taxon>
        <taxon>Dikarya</taxon>
        <taxon>Ascomycota</taxon>
        <taxon>Pezizomycotina</taxon>
        <taxon>Sordariomycetes</taxon>
        <taxon>Xylariomycetidae</taxon>
        <taxon>Amphisphaeriales</taxon>
        <taxon>Sporocadaceae</taxon>
        <taxon>Seiridium</taxon>
    </lineage>
</organism>
<accession>A0ABR2UH61</accession>
<keyword evidence="3" id="KW-1185">Reference proteome</keyword>
<evidence type="ECO:0000313" key="3">
    <source>
        <dbReference type="Proteomes" id="UP001408356"/>
    </source>
</evidence>
<protein>
    <recommendedName>
        <fullName evidence="4">Extracellular membrane protein CFEM domain-containing protein</fullName>
    </recommendedName>
</protein>
<proteinExistence type="predicted"/>
<evidence type="ECO:0000256" key="1">
    <source>
        <dbReference type="SAM" id="MobiDB-lite"/>
    </source>
</evidence>
<evidence type="ECO:0008006" key="4">
    <source>
        <dbReference type="Google" id="ProtNLM"/>
    </source>
</evidence>
<reference evidence="2 3" key="1">
    <citation type="journal article" date="2024" name="J. Plant Pathol.">
        <title>Sequence and assembly of the genome of Seiridium unicorne, isolate CBS 538.82, causal agent of cypress canker disease.</title>
        <authorList>
            <person name="Scali E."/>
            <person name="Rocca G.D."/>
            <person name="Danti R."/>
            <person name="Garbelotto M."/>
            <person name="Barberini S."/>
            <person name="Baroncelli R."/>
            <person name="Emiliani G."/>
        </authorList>
    </citation>
    <scope>NUCLEOTIDE SEQUENCE [LARGE SCALE GENOMIC DNA]</scope>
    <source>
        <strain evidence="2 3">BM-138-508</strain>
    </source>
</reference>
<comment type="caution">
    <text evidence="2">The sequence shown here is derived from an EMBL/GenBank/DDBJ whole genome shotgun (WGS) entry which is preliminary data.</text>
</comment>
<sequence>MALVSAATAAPADRRQDDCQDEYNKCIAACTLQVKCSCDLTTCSSEDSARFRHFCATVTAFLTLPSKTAIPGGCNPAHPGSYPSSYLSTTKVASPTVPPTQPAGGYPSPRPVSGKTWSIKNLTRYCVERFLVGATGRRQPRRPP</sequence>
<dbReference type="Proteomes" id="UP001408356">
    <property type="component" value="Unassembled WGS sequence"/>
</dbReference>
<feature type="region of interest" description="Disordered" evidence="1">
    <location>
        <begin position="88"/>
        <end position="115"/>
    </location>
</feature>
<name>A0ABR2UH61_9PEZI</name>
<evidence type="ECO:0000313" key="2">
    <source>
        <dbReference type="EMBL" id="KAK9413944.1"/>
    </source>
</evidence>
<gene>
    <name evidence="2" type="ORF">SUNI508_11520</name>
</gene>
<dbReference type="EMBL" id="JARVKF010000432">
    <property type="protein sequence ID" value="KAK9413944.1"/>
    <property type="molecule type" value="Genomic_DNA"/>
</dbReference>